<protein>
    <recommendedName>
        <fullName evidence="6">Phosphate transporter</fullName>
    </recommendedName>
</protein>
<feature type="transmembrane region" description="Helical" evidence="6">
    <location>
        <begin position="145"/>
        <end position="168"/>
    </location>
</feature>
<dbReference type="InterPro" id="IPR001204">
    <property type="entry name" value="Phos_transporter"/>
</dbReference>
<sequence length="477" mass="50544">MEYSTILLIIALLSGFYMAWSIGANDVANAMGTSVGSGALTVKRAVIIAAVLEFAGAFLAGSHVSQTIRKGIINPGMFAGHEMDLVFGMIGALLAAAIWLQIASYYGWPVSTTHSIVGAVLGFGVAYGGINAADWAKVGSIVASWVVSPLLSGSIAFAIFSLLRNLIYKNPHPIRAAKKVTPFIVFVVFLVLTLAMVFKGLKNLHLDLEFGGAFLVGIIIGLLAAGISILLLRRIDESEVADSPTRPSVNAPNVAKRVDKAIAQLEKALNRVEDPSAQTRLATIKEELKSFEQDLDLKTSLDRDSQEFKTVERIFIYLQILSASFVAFAHGANDVANAVGPLAAVVTILQTGEIAMKSAVPVWILMLGGVGIVIGLATWGWRVMLTIGKKITELTPTRGFSAEFATAITLVLATKLGLPVSTTHTLVGGVLGVGFARGIKALNLQVVNNIIISWVVTIPAGAFGALIIYYLLKAVFG</sequence>
<reference evidence="7" key="1">
    <citation type="journal article" date="2020" name="mSystems">
        <title>Genome- and Community-Level Interaction Insights into Carbon Utilization and Element Cycling Functions of Hydrothermarchaeota in Hydrothermal Sediment.</title>
        <authorList>
            <person name="Zhou Z."/>
            <person name="Liu Y."/>
            <person name="Xu W."/>
            <person name="Pan J."/>
            <person name="Luo Z.H."/>
            <person name="Li M."/>
        </authorList>
    </citation>
    <scope>NUCLEOTIDE SEQUENCE [LARGE SCALE GENOMIC DNA]</scope>
    <source>
        <strain evidence="7">HyVt-456</strain>
    </source>
</reference>
<dbReference type="Pfam" id="PF01384">
    <property type="entry name" value="PHO4"/>
    <property type="match status" value="1"/>
</dbReference>
<feature type="transmembrane region" description="Helical" evidence="6">
    <location>
        <begin position="451"/>
        <end position="472"/>
    </location>
</feature>
<keyword evidence="2 6" id="KW-0813">Transport</keyword>
<feature type="transmembrane region" description="Helical" evidence="6">
    <location>
        <begin position="362"/>
        <end position="381"/>
    </location>
</feature>
<comment type="subcellular location">
    <subcellularLocation>
        <location evidence="1 6">Membrane</location>
        <topology evidence="1 6">Multi-pass membrane protein</topology>
    </subcellularLocation>
</comment>
<dbReference type="PANTHER" id="PTHR11101">
    <property type="entry name" value="PHOSPHATE TRANSPORTER"/>
    <property type="match status" value="1"/>
</dbReference>
<accession>A0A7V1LLJ3</accession>
<feature type="transmembrane region" description="Helical" evidence="6">
    <location>
        <begin position="210"/>
        <end position="232"/>
    </location>
</feature>
<dbReference type="EMBL" id="DRLD01000165">
    <property type="protein sequence ID" value="HED10219.1"/>
    <property type="molecule type" value="Genomic_DNA"/>
</dbReference>
<evidence type="ECO:0000256" key="2">
    <source>
        <dbReference type="ARBA" id="ARBA00022448"/>
    </source>
</evidence>
<evidence type="ECO:0000256" key="3">
    <source>
        <dbReference type="ARBA" id="ARBA00022692"/>
    </source>
</evidence>
<evidence type="ECO:0000256" key="6">
    <source>
        <dbReference type="RuleBase" id="RU363058"/>
    </source>
</evidence>
<dbReference type="AlphaFoldDB" id="A0A7V1LLJ3"/>
<proteinExistence type="inferred from homology"/>
<dbReference type="GO" id="GO:0035435">
    <property type="term" value="P:phosphate ion transmembrane transport"/>
    <property type="evidence" value="ECO:0007669"/>
    <property type="project" value="TreeGrafter"/>
</dbReference>
<evidence type="ECO:0000256" key="4">
    <source>
        <dbReference type="ARBA" id="ARBA00022989"/>
    </source>
</evidence>
<comment type="caution">
    <text evidence="7">The sequence shown here is derived from an EMBL/GenBank/DDBJ whole genome shotgun (WGS) entry which is preliminary data.</text>
</comment>
<keyword evidence="5 6" id="KW-0472">Membrane</keyword>
<dbReference type="GO" id="GO:0005315">
    <property type="term" value="F:phosphate transmembrane transporter activity"/>
    <property type="evidence" value="ECO:0007669"/>
    <property type="project" value="InterPro"/>
</dbReference>
<gene>
    <name evidence="7" type="ORF">ENJ10_05995</name>
</gene>
<feature type="transmembrane region" description="Helical" evidence="6">
    <location>
        <begin position="85"/>
        <end position="108"/>
    </location>
</feature>
<comment type="similarity">
    <text evidence="6">Belongs to the inorganic phosphate transporter (PiT) (TC 2.A.20) family.</text>
</comment>
<keyword evidence="4 6" id="KW-1133">Transmembrane helix</keyword>
<dbReference type="PANTHER" id="PTHR11101:SF80">
    <property type="entry name" value="PHOSPHATE TRANSPORTER"/>
    <property type="match status" value="1"/>
</dbReference>
<dbReference type="GO" id="GO:0016020">
    <property type="term" value="C:membrane"/>
    <property type="evidence" value="ECO:0007669"/>
    <property type="project" value="UniProtKB-SubCell"/>
</dbReference>
<keyword evidence="3 6" id="KW-0812">Transmembrane</keyword>
<feature type="transmembrane region" description="Helical" evidence="6">
    <location>
        <begin position="180"/>
        <end position="198"/>
    </location>
</feature>
<evidence type="ECO:0000256" key="1">
    <source>
        <dbReference type="ARBA" id="ARBA00004141"/>
    </source>
</evidence>
<feature type="transmembrane region" description="Helical" evidence="6">
    <location>
        <begin position="45"/>
        <end position="64"/>
    </location>
</feature>
<evidence type="ECO:0000256" key="5">
    <source>
        <dbReference type="ARBA" id="ARBA00023136"/>
    </source>
</evidence>
<name>A0A7V1LLJ3_CALAY</name>
<evidence type="ECO:0000313" key="7">
    <source>
        <dbReference type="EMBL" id="HED10219.1"/>
    </source>
</evidence>
<organism evidence="7">
    <name type="scientific">Caldithrix abyssi</name>
    <dbReference type="NCBI Taxonomy" id="187145"/>
    <lineage>
        <taxon>Bacteria</taxon>
        <taxon>Pseudomonadati</taxon>
        <taxon>Calditrichota</taxon>
        <taxon>Calditrichia</taxon>
        <taxon>Calditrichales</taxon>
        <taxon>Calditrichaceae</taxon>
        <taxon>Caldithrix</taxon>
    </lineage>
</organism>
<feature type="transmembrane region" description="Helical" evidence="6">
    <location>
        <begin position="314"/>
        <end position="332"/>
    </location>
</feature>
<keyword evidence="6" id="KW-0592">Phosphate transport</keyword>
<dbReference type="Proteomes" id="UP000886005">
    <property type="component" value="Unassembled WGS sequence"/>
</dbReference>